<name>A0A9P4WFP5_9PLEO</name>
<reference evidence="2" key="1">
    <citation type="submission" date="2019-04" db="EMBL/GenBank/DDBJ databases">
        <title>Sequencing of skin fungus with MAO and IRED activity.</title>
        <authorList>
            <person name="Marsaioli A.J."/>
            <person name="Bonatto J.M.C."/>
            <person name="Reis Junior O."/>
        </authorList>
    </citation>
    <scope>NUCLEOTIDE SEQUENCE</scope>
    <source>
        <strain evidence="2">28M1</strain>
    </source>
</reference>
<accession>A0A9P4WFP5</accession>
<evidence type="ECO:0000313" key="2">
    <source>
        <dbReference type="EMBL" id="KAF3030355.1"/>
    </source>
</evidence>
<evidence type="ECO:0000256" key="1">
    <source>
        <dbReference type="SAM" id="MobiDB-lite"/>
    </source>
</evidence>
<proteinExistence type="predicted"/>
<evidence type="ECO:0000313" key="3">
    <source>
        <dbReference type="Proteomes" id="UP000758155"/>
    </source>
</evidence>
<dbReference type="OrthoDB" id="5244761at2759"/>
<keyword evidence="3" id="KW-1185">Reference proteome</keyword>
<gene>
    <name evidence="2" type="ORF">E8E12_000026</name>
</gene>
<protein>
    <submittedName>
        <fullName evidence="2">Uncharacterized protein</fullName>
    </submittedName>
</protein>
<comment type="caution">
    <text evidence="2">The sequence shown here is derived from an EMBL/GenBank/DDBJ whole genome shotgun (WGS) entry which is preliminary data.</text>
</comment>
<sequence>MSQMAMEPSVNSLAPHKLVITVELGSRGATKPDRVSPYKEVPPAKQDRSMMQLQESVNDISDVLKNLVGEFTSWRQSVESRLPL</sequence>
<feature type="region of interest" description="Disordered" evidence="1">
    <location>
        <begin position="29"/>
        <end position="50"/>
    </location>
</feature>
<feature type="non-terminal residue" evidence="2">
    <location>
        <position position="1"/>
    </location>
</feature>
<organism evidence="2 3">
    <name type="scientific">Didymella heteroderae</name>
    <dbReference type="NCBI Taxonomy" id="1769908"/>
    <lineage>
        <taxon>Eukaryota</taxon>
        <taxon>Fungi</taxon>
        <taxon>Dikarya</taxon>
        <taxon>Ascomycota</taxon>
        <taxon>Pezizomycotina</taxon>
        <taxon>Dothideomycetes</taxon>
        <taxon>Pleosporomycetidae</taxon>
        <taxon>Pleosporales</taxon>
        <taxon>Pleosporineae</taxon>
        <taxon>Didymellaceae</taxon>
        <taxon>Didymella</taxon>
    </lineage>
</organism>
<dbReference type="Proteomes" id="UP000758155">
    <property type="component" value="Unassembled WGS sequence"/>
</dbReference>
<dbReference type="EMBL" id="SWKV01000206">
    <property type="protein sequence ID" value="KAF3030355.1"/>
    <property type="molecule type" value="Genomic_DNA"/>
</dbReference>
<dbReference type="AlphaFoldDB" id="A0A9P4WFP5"/>